<reference evidence="2" key="1">
    <citation type="journal article" date="2018" name="Genome Biol. Evol.">
        <title>Genomics and development of Lentinus tigrinus, a white-rot wood-decaying mushroom with dimorphic fruiting bodies.</title>
        <authorList>
            <person name="Wu B."/>
            <person name="Xu Z."/>
            <person name="Knudson A."/>
            <person name="Carlson A."/>
            <person name="Chen N."/>
            <person name="Kovaka S."/>
            <person name="LaButti K."/>
            <person name="Lipzen A."/>
            <person name="Pennachio C."/>
            <person name="Riley R."/>
            <person name="Schakwitz W."/>
            <person name="Umezawa K."/>
            <person name="Ohm R.A."/>
            <person name="Grigoriev I.V."/>
            <person name="Nagy L.G."/>
            <person name="Gibbons J."/>
            <person name="Hibbett D."/>
        </authorList>
    </citation>
    <scope>NUCLEOTIDE SEQUENCE [LARGE SCALE GENOMIC DNA]</scope>
    <source>
        <strain evidence="2">ALCF2SS1-6</strain>
    </source>
</reference>
<protein>
    <submittedName>
        <fullName evidence="2">Uncharacterized protein</fullName>
    </submittedName>
</protein>
<evidence type="ECO:0000313" key="3">
    <source>
        <dbReference type="Proteomes" id="UP000313359"/>
    </source>
</evidence>
<evidence type="ECO:0000256" key="1">
    <source>
        <dbReference type="SAM" id="Phobius"/>
    </source>
</evidence>
<gene>
    <name evidence="2" type="ORF">L227DRAFT_105507</name>
</gene>
<keyword evidence="1" id="KW-0812">Transmembrane</keyword>
<name>A0A5C2S8N3_9APHY</name>
<sequence>MLCTLRHRWVRCLLPKRMECPLLPPSLTHHSHTYPTQPVPRAATHAHVGATHGVRDLLCALESRMCAPDGAARAPRCERGLSSVRPRVPSCVLLLLLPSPTPLSVRPVLFWFVMCCQLQIVVMHCFAITWRFLRGWTTIDRRTLVAARVCIR</sequence>
<feature type="transmembrane region" description="Helical" evidence="1">
    <location>
        <begin position="108"/>
        <end position="133"/>
    </location>
</feature>
<keyword evidence="3" id="KW-1185">Reference proteome</keyword>
<dbReference type="Proteomes" id="UP000313359">
    <property type="component" value="Unassembled WGS sequence"/>
</dbReference>
<keyword evidence="1" id="KW-0472">Membrane</keyword>
<dbReference type="EMBL" id="ML122267">
    <property type="protein sequence ID" value="RPD60060.1"/>
    <property type="molecule type" value="Genomic_DNA"/>
</dbReference>
<proteinExistence type="predicted"/>
<organism evidence="2 3">
    <name type="scientific">Lentinus tigrinus ALCF2SS1-6</name>
    <dbReference type="NCBI Taxonomy" id="1328759"/>
    <lineage>
        <taxon>Eukaryota</taxon>
        <taxon>Fungi</taxon>
        <taxon>Dikarya</taxon>
        <taxon>Basidiomycota</taxon>
        <taxon>Agaricomycotina</taxon>
        <taxon>Agaricomycetes</taxon>
        <taxon>Polyporales</taxon>
        <taxon>Polyporaceae</taxon>
        <taxon>Lentinus</taxon>
    </lineage>
</organism>
<evidence type="ECO:0000313" key="2">
    <source>
        <dbReference type="EMBL" id="RPD60060.1"/>
    </source>
</evidence>
<accession>A0A5C2S8N3</accession>
<dbReference type="AlphaFoldDB" id="A0A5C2S8N3"/>
<keyword evidence="1" id="KW-1133">Transmembrane helix</keyword>